<dbReference type="EMBL" id="DVLL01000021">
    <property type="protein sequence ID" value="HIT59308.1"/>
    <property type="molecule type" value="Genomic_DNA"/>
</dbReference>
<feature type="domain" description="Exonuclease VII large subunit C-terminal" evidence="7">
    <location>
        <begin position="128"/>
        <end position="288"/>
    </location>
</feature>
<dbReference type="HAMAP" id="MF_00378">
    <property type="entry name" value="Exonuc_7_L"/>
    <property type="match status" value="1"/>
</dbReference>
<dbReference type="AlphaFoldDB" id="A0A9D1GTU4"/>
<dbReference type="InterPro" id="IPR025824">
    <property type="entry name" value="OB-fold_nuc-bd_dom"/>
</dbReference>
<comment type="subunit">
    <text evidence="5">Heterooligomer composed of large and small subunits.</text>
</comment>
<accession>A0A9D1GTU4</accession>
<reference evidence="9" key="1">
    <citation type="submission" date="2020-10" db="EMBL/GenBank/DDBJ databases">
        <authorList>
            <person name="Gilroy R."/>
        </authorList>
    </citation>
    <scope>NUCLEOTIDE SEQUENCE</scope>
    <source>
        <strain evidence="9">CHK33-4379</strain>
    </source>
</reference>
<dbReference type="Pfam" id="PF13742">
    <property type="entry name" value="tRNA_anti_2"/>
    <property type="match status" value="1"/>
</dbReference>
<dbReference type="GO" id="GO:0008855">
    <property type="term" value="F:exodeoxyribonuclease VII activity"/>
    <property type="evidence" value="ECO:0007669"/>
    <property type="project" value="UniProtKB-UniRule"/>
</dbReference>
<evidence type="ECO:0000259" key="8">
    <source>
        <dbReference type="Pfam" id="PF13742"/>
    </source>
</evidence>
<dbReference type="InterPro" id="IPR020579">
    <property type="entry name" value="Exonuc_VII_lsu_C"/>
</dbReference>
<comment type="catalytic activity">
    <reaction evidence="5 6">
        <text>Exonucleolytic cleavage in either 5'- to 3'- or 3'- to 5'-direction to yield nucleoside 5'-phosphates.</text>
        <dbReference type="EC" id="3.1.11.6"/>
    </reaction>
</comment>
<evidence type="ECO:0000256" key="4">
    <source>
        <dbReference type="ARBA" id="ARBA00022839"/>
    </source>
</evidence>
<evidence type="ECO:0000256" key="1">
    <source>
        <dbReference type="ARBA" id="ARBA00022490"/>
    </source>
</evidence>
<evidence type="ECO:0000256" key="3">
    <source>
        <dbReference type="ARBA" id="ARBA00022801"/>
    </source>
</evidence>
<dbReference type="InterPro" id="IPR003753">
    <property type="entry name" value="Exonuc_VII_L"/>
</dbReference>
<comment type="caution">
    <text evidence="9">The sequence shown here is derived from an EMBL/GenBank/DDBJ whole genome shotgun (WGS) entry which is preliminary data.</text>
</comment>
<keyword evidence="2 5" id="KW-0540">Nuclease</keyword>
<sequence length="399" mass="42733">MNSILSVSAINTYISFKLKNDSKLKGIAVSGEISDLSISHVSGHLYFTLTDGKSSLMAVMFAGSASRLKFRPESGLGVVAFGNIEVYEKNGVYQLICTQLIPSGQGAEYVRLMQLRQELSDLGVFSSPKKAIPKYPKKIAVVTSPVGAAIRDVISVSKRRYPLVEIDLFPALVQGTEAPASISAALKKADLSGADVIILTRGGGSSEDLSCFNTKEVVMAVYSCTTPVVSAVGHEIDYSFCDLAADLRAPTPSGAAELCTPDINEMITEINYMRKSLKSIVMKKTAFAISEVRSAATLISAYSPKKHVDSLVSQTNFYRASLESTMKKRLDQLTASVSGYKMMLSSIDPMKVLSRGYAIVSKGGSVVTSVSELRSGDVVQITLKDGSATAEIADQSEDR</sequence>
<protein>
    <recommendedName>
        <fullName evidence="5">Exodeoxyribonuclease 7 large subunit</fullName>
        <ecNumber evidence="5">3.1.11.6</ecNumber>
    </recommendedName>
    <alternativeName>
        <fullName evidence="5">Exodeoxyribonuclease VII large subunit</fullName>
        <shortName evidence="5">Exonuclease VII large subunit</shortName>
    </alternativeName>
</protein>
<dbReference type="GO" id="GO:0005737">
    <property type="term" value="C:cytoplasm"/>
    <property type="evidence" value="ECO:0007669"/>
    <property type="project" value="UniProtKB-SubCell"/>
</dbReference>
<comment type="subcellular location">
    <subcellularLocation>
        <location evidence="5 6">Cytoplasm</location>
    </subcellularLocation>
</comment>
<keyword evidence="1 5" id="KW-0963">Cytoplasm</keyword>
<dbReference type="PANTHER" id="PTHR30008">
    <property type="entry name" value="EXODEOXYRIBONUCLEASE 7 LARGE SUBUNIT"/>
    <property type="match status" value="1"/>
</dbReference>
<keyword evidence="4 5" id="KW-0269">Exonuclease</keyword>
<reference evidence="9" key="2">
    <citation type="journal article" date="2021" name="PeerJ">
        <title>Extensive microbial diversity within the chicken gut microbiome revealed by metagenomics and culture.</title>
        <authorList>
            <person name="Gilroy R."/>
            <person name="Ravi A."/>
            <person name="Getino M."/>
            <person name="Pursley I."/>
            <person name="Horton D.L."/>
            <person name="Alikhan N.F."/>
            <person name="Baker D."/>
            <person name="Gharbi K."/>
            <person name="Hall N."/>
            <person name="Watson M."/>
            <person name="Adriaenssens E.M."/>
            <person name="Foster-Nyarko E."/>
            <person name="Jarju S."/>
            <person name="Secka A."/>
            <person name="Antonio M."/>
            <person name="Oren A."/>
            <person name="Chaudhuri R.R."/>
            <person name="La Ragione R."/>
            <person name="Hildebrand F."/>
            <person name="Pallen M.J."/>
        </authorList>
    </citation>
    <scope>NUCLEOTIDE SEQUENCE</scope>
    <source>
        <strain evidence="9">CHK33-4379</strain>
    </source>
</reference>
<feature type="domain" description="Exonuclease VII large subunit C-terminal" evidence="7">
    <location>
        <begin position="295"/>
        <end position="390"/>
    </location>
</feature>
<evidence type="ECO:0000256" key="5">
    <source>
        <dbReference type="HAMAP-Rule" id="MF_00378"/>
    </source>
</evidence>
<dbReference type="GO" id="GO:0009318">
    <property type="term" value="C:exodeoxyribonuclease VII complex"/>
    <property type="evidence" value="ECO:0007669"/>
    <property type="project" value="UniProtKB-UniRule"/>
</dbReference>
<proteinExistence type="inferred from homology"/>
<gene>
    <name evidence="5 9" type="primary">xseA</name>
    <name evidence="9" type="ORF">IAC39_06325</name>
</gene>
<comment type="similarity">
    <text evidence="5 6">Belongs to the XseA family.</text>
</comment>
<evidence type="ECO:0000313" key="10">
    <source>
        <dbReference type="Proteomes" id="UP000824136"/>
    </source>
</evidence>
<dbReference type="GO" id="GO:0006308">
    <property type="term" value="P:DNA catabolic process"/>
    <property type="evidence" value="ECO:0007669"/>
    <property type="project" value="UniProtKB-UniRule"/>
</dbReference>
<evidence type="ECO:0000313" key="9">
    <source>
        <dbReference type="EMBL" id="HIT59308.1"/>
    </source>
</evidence>
<dbReference type="CDD" id="cd04489">
    <property type="entry name" value="ExoVII_LU_OBF"/>
    <property type="match status" value="1"/>
</dbReference>
<dbReference type="PANTHER" id="PTHR30008:SF0">
    <property type="entry name" value="EXODEOXYRIBONUCLEASE 7 LARGE SUBUNIT"/>
    <property type="match status" value="1"/>
</dbReference>
<evidence type="ECO:0000256" key="2">
    <source>
        <dbReference type="ARBA" id="ARBA00022722"/>
    </source>
</evidence>
<dbReference type="EC" id="3.1.11.6" evidence="5"/>
<organism evidence="9 10">
    <name type="scientific">Candidatus Faeciplasma pullistercoris</name>
    <dbReference type="NCBI Taxonomy" id="2840800"/>
    <lineage>
        <taxon>Bacteria</taxon>
        <taxon>Bacillati</taxon>
        <taxon>Bacillota</taxon>
        <taxon>Clostridia</taxon>
        <taxon>Eubacteriales</taxon>
        <taxon>Oscillospiraceae</taxon>
        <taxon>Oscillospiraceae incertae sedis</taxon>
        <taxon>Candidatus Faeciplasma</taxon>
    </lineage>
</organism>
<evidence type="ECO:0000256" key="6">
    <source>
        <dbReference type="RuleBase" id="RU004355"/>
    </source>
</evidence>
<dbReference type="Pfam" id="PF02601">
    <property type="entry name" value="Exonuc_VII_L"/>
    <property type="match status" value="2"/>
</dbReference>
<keyword evidence="3 5" id="KW-0378">Hydrolase</keyword>
<name>A0A9D1GTU4_9FIRM</name>
<dbReference type="GO" id="GO:0003676">
    <property type="term" value="F:nucleic acid binding"/>
    <property type="evidence" value="ECO:0007669"/>
    <property type="project" value="InterPro"/>
</dbReference>
<feature type="domain" description="OB-fold nucleic acid binding" evidence="8">
    <location>
        <begin position="5"/>
        <end position="100"/>
    </location>
</feature>
<evidence type="ECO:0000259" key="7">
    <source>
        <dbReference type="Pfam" id="PF02601"/>
    </source>
</evidence>
<comment type="function">
    <text evidence="5">Bidirectionally degrades single-stranded DNA into large acid-insoluble oligonucleotides, which are then degraded further into small acid-soluble oligonucleotides.</text>
</comment>
<dbReference type="Proteomes" id="UP000824136">
    <property type="component" value="Unassembled WGS sequence"/>
</dbReference>
<dbReference type="NCBIfam" id="TIGR00237">
    <property type="entry name" value="xseA"/>
    <property type="match status" value="1"/>
</dbReference>